<dbReference type="InterPro" id="IPR006121">
    <property type="entry name" value="HMA_dom"/>
</dbReference>
<dbReference type="InterPro" id="IPR036163">
    <property type="entry name" value="HMA_dom_sf"/>
</dbReference>
<feature type="transmembrane region" description="Helical" evidence="15">
    <location>
        <begin position="180"/>
        <end position="202"/>
    </location>
</feature>
<dbReference type="Pfam" id="PF00702">
    <property type="entry name" value="Hydrolase"/>
    <property type="match status" value="1"/>
</dbReference>
<evidence type="ECO:0000256" key="2">
    <source>
        <dbReference type="ARBA" id="ARBA00006024"/>
    </source>
</evidence>
<keyword evidence="14 15" id="KW-0472">Membrane</keyword>
<evidence type="ECO:0000256" key="1">
    <source>
        <dbReference type="ARBA" id="ARBA00004651"/>
    </source>
</evidence>
<keyword evidence="7 15" id="KW-0479">Metal-binding</keyword>
<keyword evidence="12 15" id="KW-1133">Transmembrane helix</keyword>
<dbReference type="PRINTS" id="PR00119">
    <property type="entry name" value="CATATPASE"/>
</dbReference>
<dbReference type="InterPro" id="IPR001757">
    <property type="entry name" value="P_typ_ATPase"/>
</dbReference>
<dbReference type="SUPFAM" id="SSF81665">
    <property type="entry name" value="Calcium ATPase, transmembrane domain M"/>
    <property type="match status" value="1"/>
</dbReference>
<dbReference type="CDD" id="cd00371">
    <property type="entry name" value="HMA"/>
    <property type="match status" value="1"/>
</dbReference>
<keyword evidence="6 15" id="KW-0812">Transmembrane</keyword>
<comment type="caution">
    <text evidence="18">The sequence shown here is derived from an EMBL/GenBank/DDBJ whole genome shotgun (WGS) entry which is preliminary data.</text>
</comment>
<dbReference type="PANTHER" id="PTHR43520:SF5">
    <property type="entry name" value="CATION-TRANSPORTING P-TYPE ATPASE-RELATED"/>
    <property type="match status" value="1"/>
</dbReference>
<dbReference type="Gene3D" id="2.70.150.10">
    <property type="entry name" value="Calcium-transporting ATPase, cytoplasmic transduction domain A"/>
    <property type="match status" value="1"/>
</dbReference>
<feature type="domain" description="P-type ATPase A" evidence="16">
    <location>
        <begin position="320"/>
        <end position="410"/>
    </location>
</feature>
<dbReference type="NCBIfam" id="TIGR01494">
    <property type="entry name" value="ATPase_P-type"/>
    <property type="match status" value="1"/>
</dbReference>
<evidence type="ECO:0000256" key="15">
    <source>
        <dbReference type="RuleBase" id="RU362081"/>
    </source>
</evidence>
<evidence type="ECO:0000256" key="13">
    <source>
        <dbReference type="ARBA" id="ARBA00023065"/>
    </source>
</evidence>
<keyword evidence="5" id="KW-0597">Phosphoprotein</keyword>
<keyword evidence="8 15" id="KW-0547">Nucleotide-binding</keyword>
<evidence type="ECO:0000313" key="18">
    <source>
        <dbReference type="EMBL" id="PIW18807.1"/>
    </source>
</evidence>
<dbReference type="InterPro" id="IPR036412">
    <property type="entry name" value="HAD-like_sf"/>
</dbReference>
<dbReference type="InterPro" id="IPR018303">
    <property type="entry name" value="ATPase_P-typ_P_site"/>
</dbReference>
<protein>
    <submittedName>
        <fullName evidence="18">Uncharacterized protein</fullName>
    </submittedName>
</protein>
<keyword evidence="10" id="KW-0460">Magnesium</keyword>
<gene>
    <name evidence="18" type="ORF">COW36_03250</name>
</gene>
<feature type="transmembrane region" description="Helical" evidence="15">
    <location>
        <begin position="273"/>
        <end position="292"/>
    </location>
</feature>
<evidence type="ECO:0000259" key="17">
    <source>
        <dbReference type="Pfam" id="PF12156"/>
    </source>
</evidence>
<dbReference type="GO" id="GO:0055070">
    <property type="term" value="P:copper ion homeostasis"/>
    <property type="evidence" value="ECO:0007669"/>
    <property type="project" value="TreeGrafter"/>
</dbReference>
<evidence type="ECO:0000256" key="8">
    <source>
        <dbReference type="ARBA" id="ARBA00022741"/>
    </source>
</evidence>
<evidence type="ECO:0000256" key="10">
    <source>
        <dbReference type="ARBA" id="ARBA00022842"/>
    </source>
</evidence>
<dbReference type="GO" id="GO:0005507">
    <property type="term" value="F:copper ion binding"/>
    <property type="evidence" value="ECO:0007669"/>
    <property type="project" value="TreeGrafter"/>
</dbReference>
<dbReference type="SUPFAM" id="SSF56784">
    <property type="entry name" value="HAD-like"/>
    <property type="match status" value="1"/>
</dbReference>
<dbReference type="GO" id="GO:0043682">
    <property type="term" value="F:P-type divalent copper transporter activity"/>
    <property type="evidence" value="ECO:0007669"/>
    <property type="project" value="TreeGrafter"/>
</dbReference>
<dbReference type="NCBIfam" id="TIGR01525">
    <property type="entry name" value="ATPase-IB_hvy"/>
    <property type="match status" value="1"/>
</dbReference>
<evidence type="ECO:0000256" key="5">
    <source>
        <dbReference type="ARBA" id="ARBA00022553"/>
    </source>
</evidence>
<accession>A0A2M7G9J7</accession>
<evidence type="ECO:0000256" key="7">
    <source>
        <dbReference type="ARBA" id="ARBA00022723"/>
    </source>
</evidence>
<evidence type="ECO:0000256" key="11">
    <source>
        <dbReference type="ARBA" id="ARBA00022967"/>
    </source>
</evidence>
<dbReference type="Gene3D" id="3.30.70.100">
    <property type="match status" value="1"/>
</dbReference>
<dbReference type="GO" id="GO:0005886">
    <property type="term" value="C:plasma membrane"/>
    <property type="evidence" value="ECO:0007669"/>
    <property type="project" value="UniProtKB-SubCell"/>
</dbReference>
<dbReference type="Pfam" id="PF12156">
    <property type="entry name" value="ATPase-cat_bd"/>
    <property type="match status" value="1"/>
</dbReference>
<dbReference type="PANTHER" id="PTHR43520">
    <property type="entry name" value="ATP7, ISOFORM B"/>
    <property type="match status" value="1"/>
</dbReference>
<dbReference type="InterPro" id="IPR023299">
    <property type="entry name" value="ATPase_P-typ_cyto_dom_N"/>
</dbReference>
<dbReference type="Proteomes" id="UP000231019">
    <property type="component" value="Unassembled WGS sequence"/>
</dbReference>
<feature type="transmembrane region" description="Helical" evidence="15">
    <location>
        <begin position="766"/>
        <end position="785"/>
    </location>
</feature>
<dbReference type="PROSITE" id="PS00154">
    <property type="entry name" value="ATPASE_E1_E2"/>
    <property type="match status" value="1"/>
</dbReference>
<dbReference type="Gene3D" id="3.40.50.1000">
    <property type="entry name" value="HAD superfamily/HAD-like"/>
    <property type="match status" value="1"/>
</dbReference>
<keyword evidence="11" id="KW-1278">Translocase</keyword>
<feature type="transmembrane region" description="Helical" evidence="15">
    <location>
        <begin position="245"/>
        <end position="267"/>
    </location>
</feature>
<evidence type="ECO:0000256" key="9">
    <source>
        <dbReference type="ARBA" id="ARBA00022840"/>
    </source>
</evidence>
<evidence type="ECO:0000256" key="6">
    <source>
        <dbReference type="ARBA" id="ARBA00022692"/>
    </source>
</evidence>
<comment type="subcellular location">
    <subcellularLocation>
        <location evidence="1">Cell membrane</location>
        <topology evidence="1">Multi-pass membrane protein</topology>
    </subcellularLocation>
</comment>
<feature type="transmembrane region" description="Helical" evidence="15">
    <location>
        <begin position="739"/>
        <end position="760"/>
    </location>
</feature>
<dbReference type="InterPro" id="IPR023214">
    <property type="entry name" value="HAD_sf"/>
</dbReference>
<dbReference type="EMBL" id="PFFQ01000009">
    <property type="protein sequence ID" value="PIW18807.1"/>
    <property type="molecule type" value="Genomic_DNA"/>
</dbReference>
<evidence type="ECO:0000256" key="14">
    <source>
        <dbReference type="ARBA" id="ARBA00023136"/>
    </source>
</evidence>
<evidence type="ECO:0000256" key="4">
    <source>
        <dbReference type="ARBA" id="ARBA00022475"/>
    </source>
</evidence>
<proteinExistence type="inferred from homology"/>
<organism evidence="18 19">
    <name type="scientific">bacterium (Candidatus Blackallbacteria) CG17_big_fil_post_rev_8_21_14_2_50_48_46</name>
    <dbReference type="NCBI Taxonomy" id="2014261"/>
    <lineage>
        <taxon>Bacteria</taxon>
        <taxon>Candidatus Blackallbacteria</taxon>
    </lineage>
</organism>
<dbReference type="InterPro" id="IPR023298">
    <property type="entry name" value="ATPase_P-typ_TM_dom_sf"/>
</dbReference>
<evidence type="ECO:0000259" key="16">
    <source>
        <dbReference type="Pfam" id="PF00122"/>
    </source>
</evidence>
<dbReference type="InterPro" id="IPR059000">
    <property type="entry name" value="ATPase_P-type_domA"/>
</dbReference>
<keyword evidence="3" id="KW-0813">Transport</keyword>
<dbReference type="InterPro" id="IPR027256">
    <property type="entry name" value="P-typ_ATPase_IB"/>
</dbReference>
<keyword evidence="9 15" id="KW-0067">ATP-binding</keyword>
<feature type="transmembrane region" description="Helical" evidence="15">
    <location>
        <begin position="208"/>
        <end position="233"/>
    </location>
</feature>
<feature type="domain" description="Putative metal-binding" evidence="17">
    <location>
        <begin position="16"/>
        <end position="87"/>
    </location>
</feature>
<keyword evidence="4 15" id="KW-1003">Cell membrane</keyword>
<dbReference type="SUPFAM" id="SSF55008">
    <property type="entry name" value="HMA, heavy metal-associated domain"/>
    <property type="match status" value="1"/>
</dbReference>
<dbReference type="GO" id="GO:0005524">
    <property type="term" value="F:ATP binding"/>
    <property type="evidence" value="ECO:0007669"/>
    <property type="project" value="UniProtKB-UniRule"/>
</dbReference>
<dbReference type="InterPro" id="IPR021993">
    <property type="entry name" value="ATPase-cat-bd"/>
</dbReference>
<dbReference type="Pfam" id="PF00122">
    <property type="entry name" value="E1-E2_ATPase"/>
    <property type="match status" value="1"/>
</dbReference>
<dbReference type="InterPro" id="IPR008250">
    <property type="entry name" value="ATPase_P-typ_transduc_dom_A_sf"/>
</dbReference>
<dbReference type="AlphaFoldDB" id="A0A2M7G9J7"/>
<evidence type="ECO:0000256" key="3">
    <source>
        <dbReference type="ARBA" id="ARBA00022448"/>
    </source>
</evidence>
<name>A0A2M7G9J7_9BACT</name>
<evidence type="ECO:0000313" key="19">
    <source>
        <dbReference type="Proteomes" id="UP000231019"/>
    </source>
</evidence>
<dbReference type="GO" id="GO:0016887">
    <property type="term" value="F:ATP hydrolysis activity"/>
    <property type="evidence" value="ECO:0007669"/>
    <property type="project" value="InterPro"/>
</dbReference>
<feature type="transmembrane region" description="Helical" evidence="15">
    <location>
        <begin position="457"/>
        <end position="476"/>
    </location>
</feature>
<sequence>MSLSPDPAVVMSSTICKHCSLPIPGDLQAKGEEFCCNGCEQVYSILQSAGLGDYYHIRAGSVSIRTPQAAPAALSNYAYLDDPAFTQPERNRDGSKSLEFYLEGVHCAACVWLIEKLPELMPGVISSRLNLSNAIATLTLPPEGKFAPVAAAIERFGYKPYAVKNHREAENLRQRENQRILMRIGVAAFSTGNLMILAVALYSGLEGYLAAFFSWLALLLVIPALTYSAWPFYKEAWHRLRSRQLSIDVPIAFSLLVGFAAGTWQTIQHQGETYFDSLSMLVFLLLLSRYALSRAQQRVGANNQLLSFYEHNVVEVWSETAQAFTSVPVSRLENGARIRVQAGERLPADGVILEGESAIDMSLLTGETYPQPVQAGSRVYAGTRNETTAFVMDATATGDETKMATLLRKTQANLVNRTRIVAMTDLLSRRFVLLVLFASVGLFLWRGLNPESFTRALSLIIISCPCALALATPLVMSLSIQRAFARGYLIKNAHTLEELQDVKTLIFDKTGTLTEGRFQVLQAEALSPEAEDALRALEIHSTHPVALALVRHFASERPLPEVEQAEVLNTGGVQGRIAGHLWQVLPSLNQESELAGGQPVTQLELRCEDTLQGRIWLGDRIREGTHQTLARLRQMGYELVLLSGDQAAPCQRVAENLGIEKVFSRVTPEQKETILKGFEAPVMIGDGVNDIMALSSARIGISVQGGVEENLQTADVHLTETGISQIPSLILHSQKTLSLIKLCLSFSLVYNLASISAAVMGWVTPLFAAVLMPISSLTVVALAVIGGRKL</sequence>
<feature type="transmembrane region" description="Helical" evidence="15">
    <location>
        <begin position="427"/>
        <end position="445"/>
    </location>
</feature>
<keyword evidence="13" id="KW-0406">Ion transport</keyword>
<evidence type="ECO:0000256" key="12">
    <source>
        <dbReference type="ARBA" id="ARBA00022989"/>
    </source>
</evidence>
<reference evidence="18 19" key="1">
    <citation type="submission" date="2017-09" db="EMBL/GenBank/DDBJ databases">
        <title>Depth-based differentiation of microbial function through sediment-hosted aquifers and enrichment of novel symbionts in the deep terrestrial subsurface.</title>
        <authorList>
            <person name="Probst A.J."/>
            <person name="Ladd B."/>
            <person name="Jarett J.K."/>
            <person name="Geller-Mcgrath D.E."/>
            <person name="Sieber C.M."/>
            <person name="Emerson J.B."/>
            <person name="Anantharaman K."/>
            <person name="Thomas B.C."/>
            <person name="Malmstrom R."/>
            <person name="Stieglmeier M."/>
            <person name="Klingl A."/>
            <person name="Woyke T."/>
            <person name="Ryan C.M."/>
            <person name="Banfield J.F."/>
        </authorList>
    </citation>
    <scope>NUCLEOTIDE SEQUENCE [LARGE SCALE GENOMIC DNA]</scope>
    <source>
        <strain evidence="18">CG17_big_fil_post_rev_8_21_14_2_50_48_46</strain>
    </source>
</reference>
<comment type="similarity">
    <text evidence="2 15">Belongs to the cation transport ATPase (P-type) (TC 3.A.3) family. Type IB subfamily.</text>
</comment>
<dbReference type="SUPFAM" id="SSF81653">
    <property type="entry name" value="Calcium ATPase, transduction domain A"/>
    <property type="match status" value="1"/>
</dbReference>
<dbReference type="Gene3D" id="3.40.1110.10">
    <property type="entry name" value="Calcium-transporting ATPase, cytoplasmic domain N"/>
    <property type="match status" value="1"/>
</dbReference>